<dbReference type="EMBL" id="JAMSKV010000007">
    <property type="protein sequence ID" value="MCQ8278645.1"/>
    <property type="molecule type" value="Genomic_DNA"/>
</dbReference>
<dbReference type="InterPro" id="IPR050428">
    <property type="entry name" value="TCS_sensor_his_kinase"/>
</dbReference>
<evidence type="ECO:0000256" key="4">
    <source>
        <dbReference type="ARBA" id="ARBA00022679"/>
    </source>
</evidence>
<accession>A0ABT1W701</accession>
<dbReference type="Gene3D" id="6.10.340.10">
    <property type="match status" value="1"/>
</dbReference>
<dbReference type="Proteomes" id="UP001524587">
    <property type="component" value="Unassembled WGS sequence"/>
</dbReference>
<dbReference type="Pfam" id="PF11845">
    <property type="entry name" value="Tll0287-like"/>
    <property type="match status" value="1"/>
</dbReference>
<reference evidence="9 10" key="1">
    <citation type="submission" date="2022-06" db="EMBL/GenBank/DDBJ databases">
        <title>Endosaccharibacter gen. nov., sp. nov., endophytic bacteria isolated from sugarcane.</title>
        <authorList>
            <person name="Pitiwittayakul N."/>
            <person name="Yukphan P."/>
            <person name="Charoenyingcharoen P."/>
            <person name="Tanasupawat S."/>
        </authorList>
    </citation>
    <scope>NUCLEOTIDE SEQUENCE [LARGE SCALE GENOMIC DNA]</scope>
    <source>
        <strain evidence="9 10">KSS8</strain>
    </source>
</reference>
<proteinExistence type="predicted"/>
<dbReference type="SUPFAM" id="SSF158472">
    <property type="entry name" value="HAMP domain-like"/>
    <property type="match status" value="1"/>
</dbReference>
<evidence type="ECO:0000256" key="3">
    <source>
        <dbReference type="ARBA" id="ARBA00022553"/>
    </source>
</evidence>
<evidence type="ECO:0000256" key="6">
    <source>
        <dbReference type="ARBA" id="ARBA00023012"/>
    </source>
</evidence>
<evidence type="ECO:0000259" key="8">
    <source>
        <dbReference type="PROSITE" id="PS50885"/>
    </source>
</evidence>
<dbReference type="SMART" id="SM00304">
    <property type="entry name" value="HAMP"/>
    <property type="match status" value="1"/>
</dbReference>
<dbReference type="PANTHER" id="PTHR45436:SF5">
    <property type="entry name" value="SENSOR HISTIDINE KINASE TRCS"/>
    <property type="match status" value="1"/>
</dbReference>
<dbReference type="EC" id="2.7.13.3" evidence="2"/>
<comment type="caution">
    <text evidence="9">The sequence shown here is derived from an EMBL/GenBank/DDBJ whole genome shotgun (WGS) entry which is preliminary data.</text>
</comment>
<keyword evidence="6" id="KW-0902">Two-component regulatory system</keyword>
<keyword evidence="5" id="KW-0418">Kinase</keyword>
<keyword evidence="10" id="KW-1185">Reference proteome</keyword>
<evidence type="ECO:0000313" key="9">
    <source>
        <dbReference type="EMBL" id="MCQ8278645.1"/>
    </source>
</evidence>
<name>A0ABT1W701_9PROT</name>
<dbReference type="InterPro" id="IPR003660">
    <property type="entry name" value="HAMP_dom"/>
</dbReference>
<keyword evidence="4" id="KW-0808">Transferase</keyword>
<dbReference type="Pfam" id="PF00672">
    <property type="entry name" value="HAMP"/>
    <property type="match status" value="1"/>
</dbReference>
<dbReference type="PANTHER" id="PTHR45436">
    <property type="entry name" value="SENSOR HISTIDINE KINASE YKOH"/>
    <property type="match status" value="1"/>
</dbReference>
<keyword evidence="7" id="KW-1133">Transmembrane helix</keyword>
<keyword evidence="3" id="KW-0597">Phosphoprotein</keyword>
<comment type="catalytic activity">
    <reaction evidence="1">
        <text>ATP + protein L-histidine = ADP + protein N-phospho-L-histidine.</text>
        <dbReference type="EC" id="2.7.13.3"/>
    </reaction>
</comment>
<sequence>MSLRLRANIAFATGALLLLLIGALAVRSSVHADALSQARRQAELLTAENRIAGRYTAEKVAPLLAEGGRALVFVPAAAPFAATEAQARMLAQAEPGVSVRQVVLDPVGAADRPSAEERAAIDKLRSNPDPQPYTREFDGPDGPLVSLVTPLLFSPGVCATCYTSRSAAPAGIVDAFGGSGGFDRKPGEIIGLTIATVPLPSLHAATTAVIWMALMAAALLGLFNILLSVLVLKPLSRVADVAERISLGQTGVEEFAHAGNDEIGTITRSFNRLRRSMESAIGLLES</sequence>
<protein>
    <recommendedName>
        <fullName evidence="2">histidine kinase</fullName>
        <ecNumber evidence="2">2.7.13.3</ecNumber>
    </recommendedName>
</protein>
<feature type="domain" description="HAMP" evidence="8">
    <location>
        <begin position="229"/>
        <end position="282"/>
    </location>
</feature>
<keyword evidence="7" id="KW-0812">Transmembrane</keyword>
<gene>
    <name evidence="9" type="ORF">NFI95_09295</name>
</gene>
<dbReference type="PROSITE" id="PS50885">
    <property type="entry name" value="HAMP"/>
    <property type="match status" value="1"/>
</dbReference>
<dbReference type="InterPro" id="IPR021796">
    <property type="entry name" value="Tll0287-like_dom"/>
</dbReference>
<evidence type="ECO:0000256" key="7">
    <source>
        <dbReference type="SAM" id="Phobius"/>
    </source>
</evidence>
<evidence type="ECO:0000313" key="10">
    <source>
        <dbReference type="Proteomes" id="UP001524587"/>
    </source>
</evidence>
<evidence type="ECO:0000256" key="5">
    <source>
        <dbReference type="ARBA" id="ARBA00022777"/>
    </source>
</evidence>
<feature type="transmembrane region" description="Helical" evidence="7">
    <location>
        <begin position="208"/>
        <end position="232"/>
    </location>
</feature>
<dbReference type="CDD" id="cd06225">
    <property type="entry name" value="HAMP"/>
    <property type="match status" value="1"/>
</dbReference>
<evidence type="ECO:0000256" key="2">
    <source>
        <dbReference type="ARBA" id="ARBA00012438"/>
    </source>
</evidence>
<dbReference type="RefSeq" id="WP_422864127.1">
    <property type="nucleotide sequence ID" value="NZ_JAMSKV010000007.1"/>
</dbReference>
<keyword evidence="7" id="KW-0472">Membrane</keyword>
<organism evidence="9 10">
    <name type="scientific">Endosaccharibacter trunci</name>
    <dbReference type="NCBI Taxonomy" id="2812733"/>
    <lineage>
        <taxon>Bacteria</taxon>
        <taxon>Pseudomonadati</taxon>
        <taxon>Pseudomonadota</taxon>
        <taxon>Alphaproteobacteria</taxon>
        <taxon>Acetobacterales</taxon>
        <taxon>Acetobacteraceae</taxon>
        <taxon>Endosaccharibacter</taxon>
    </lineage>
</organism>
<evidence type="ECO:0000256" key="1">
    <source>
        <dbReference type="ARBA" id="ARBA00000085"/>
    </source>
</evidence>